<evidence type="ECO:0000313" key="3">
    <source>
        <dbReference type="Proteomes" id="UP000243515"/>
    </source>
</evidence>
<dbReference type="GO" id="GO:0000329">
    <property type="term" value="C:fungal-type vacuole membrane"/>
    <property type="evidence" value="ECO:0007669"/>
    <property type="project" value="InterPro"/>
</dbReference>
<comment type="caution">
    <text evidence="2">The sequence shown here is derived from an EMBL/GenBank/DDBJ whole genome shotgun (WGS) entry which is preliminary data.</text>
</comment>
<evidence type="ECO:0000313" key="2">
    <source>
        <dbReference type="EMBL" id="OXV08033.1"/>
    </source>
</evidence>
<accession>A0A232LV63</accession>
<dbReference type="Proteomes" id="UP000243515">
    <property type="component" value="Unassembled WGS sequence"/>
</dbReference>
<feature type="transmembrane region" description="Helical" evidence="1">
    <location>
        <begin position="37"/>
        <end position="60"/>
    </location>
</feature>
<dbReference type="Pfam" id="PF12505">
    <property type="entry name" value="DUF3712"/>
    <property type="match status" value="1"/>
</dbReference>
<name>A0A232LV63_9EURO</name>
<dbReference type="PANTHER" id="PTHR35895">
    <property type="entry name" value="CHROMOSOME 16, WHOLE GENOME SHOTGUN SEQUENCE"/>
    <property type="match status" value="1"/>
</dbReference>
<dbReference type="PANTHER" id="PTHR35895:SF1">
    <property type="entry name" value="LIPID-BINDING SERUM GLYCOPROTEIN C-TERMINAL DOMAIN-CONTAINING PROTEIN"/>
    <property type="match status" value="1"/>
</dbReference>
<protein>
    <submittedName>
        <fullName evidence="2">Uncharacterized protein</fullName>
    </submittedName>
</protein>
<dbReference type="AlphaFoldDB" id="A0A232LV63"/>
<dbReference type="EMBL" id="NPHW01004360">
    <property type="protein sequence ID" value="OXV08033.1"/>
    <property type="molecule type" value="Genomic_DNA"/>
</dbReference>
<dbReference type="OrthoDB" id="10039566at2759"/>
<organism evidence="2 3">
    <name type="scientific">Elaphomyces granulatus</name>
    <dbReference type="NCBI Taxonomy" id="519963"/>
    <lineage>
        <taxon>Eukaryota</taxon>
        <taxon>Fungi</taxon>
        <taxon>Dikarya</taxon>
        <taxon>Ascomycota</taxon>
        <taxon>Pezizomycotina</taxon>
        <taxon>Eurotiomycetes</taxon>
        <taxon>Eurotiomycetidae</taxon>
        <taxon>Eurotiales</taxon>
        <taxon>Elaphomycetaceae</taxon>
        <taxon>Elaphomyces</taxon>
    </lineage>
</organism>
<keyword evidence="1" id="KW-1133">Transmembrane helix</keyword>
<keyword evidence="1" id="KW-0472">Membrane</keyword>
<sequence length="338" mass="36460">MAESKAESQHSGKKGFNGATAGHGFLAQIGTHFKNWWWLYLIVFIAVVLAVVPPIVFVAYPRIAQGDINDSTLEVTQMKITDPKPDSAQLDLTQVIGTHSSFHPTLYGFNASVSLAGSSSPFSSIYVPGVQPEGETVVNITRRLQWSNETAFTEYVKAVWLNEQVQLNIYGKPELKEGGLPTITVAYNKTVTMKGLNSLKGLNITNFSVLLSQQSDGSNAKGTVNVPNPSVMTIELGNLTMDLSVDGTPIGQSHFYNMSLVPGNNVIPMTSTVNESVVASILYAKDSPYTTGILPINIRGNKTVYNGQELPYFSEALASSNLTVNVDVGKALRDLGTV</sequence>
<proteinExistence type="predicted"/>
<dbReference type="InterPro" id="IPR022185">
    <property type="entry name" value="DUF3712"/>
</dbReference>
<reference evidence="2 3" key="1">
    <citation type="journal article" date="2015" name="Environ. Microbiol.">
        <title>Metagenome sequence of Elaphomyces granulatus from sporocarp tissue reveals Ascomycota ectomycorrhizal fingerprints of genome expansion and a Proteobacteria-rich microbiome.</title>
        <authorList>
            <person name="Quandt C.A."/>
            <person name="Kohler A."/>
            <person name="Hesse C.N."/>
            <person name="Sharpton T.J."/>
            <person name="Martin F."/>
            <person name="Spatafora J.W."/>
        </authorList>
    </citation>
    <scope>NUCLEOTIDE SEQUENCE [LARGE SCALE GENOMIC DNA]</scope>
    <source>
        <strain evidence="2 3">OSC145934</strain>
    </source>
</reference>
<evidence type="ECO:0000256" key="1">
    <source>
        <dbReference type="SAM" id="Phobius"/>
    </source>
</evidence>
<dbReference type="SUPFAM" id="SSF117070">
    <property type="entry name" value="LEA14-like"/>
    <property type="match status" value="1"/>
</dbReference>
<keyword evidence="3" id="KW-1185">Reference proteome</keyword>
<dbReference type="InterPro" id="IPR046368">
    <property type="entry name" value="Tag1"/>
</dbReference>
<keyword evidence="1" id="KW-0812">Transmembrane</keyword>
<gene>
    <name evidence="2" type="ORF">Egran_04204</name>
</gene>